<dbReference type="InterPro" id="IPR007269">
    <property type="entry name" value="ICMT_MeTrfase"/>
</dbReference>
<reference evidence="5" key="2">
    <citation type="submission" date="2020-09" db="EMBL/GenBank/DDBJ databases">
        <authorList>
            <person name="Sun Q."/>
            <person name="Ohkuma M."/>
        </authorList>
    </citation>
    <scope>NUCLEOTIDE SEQUENCE</scope>
    <source>
        <strain evidence="5">JCM 3313</strain>
    </source>
</reference>
<evidence type="ECO:0000256" key="3">
    <source>
        <dbReference type="ARBA" id="ARBA00022989"/>
    </source>
</evidence>
<dbReference type="RefSeq" id="WP_189225906.1">
    <property type="nucleotide sequence ID" value="NZ_BMRG01000012.1"/>
</dbReference>
<dbReference type="GO" id="GO:0004671">
    <property type="term" value="F:protein C-terminal S-isoprenylcysteine carboxyl O-methyltransferase activity"/>
    <property type="evidence" value="ECO:0007669"/>
    <property type="project" value="InterPro"/>
</dbReference>
<dbReference type="GO" id="GO:0016020">
    <property type="term" value="C:membrane"/>
    <property type="evidence" value="ECO:0007669"/>
    <property type="project" value="UniProtKB-SubCell"/>
</dbReference>
<keyword evidence="4" id="KW-0472">Membrane</keyword>
<reference evidence="5" key="1">
    <citation type="journal article" date="2014" name="Int. J. Syst. Evol. Microbiol.">
        <title>Complete genome sequence of Corynebacterium casei LMG S-19264T (=DSM 44701T), isolated from a smear-ripened cheese.</title>
        <authorList>
            <consortium name="US DOE Joint Genome Institute (JGI-PGF)"/>
            <person name="Walter F."/>
            <person name="Albersmeier A."/>
            <person name="Kalinowski J."/>
            <person name="Ruckert C."/>
        </authorList>
    </citation>
    <scope>NUCLEOTIDE SEQUENCE</scope>
    <source>
        <strain evidence="5">JCM 3313</strain>
    </source>
</reference>
<dbReference type="Gene3D" id="1.20.120.1630">
    <property type="match status" value="1"/>
</dbReference>
<accession>A0A918ARA6</accession>
<name>A0A918ARA6_9PSEU</name>
<evidence type="ECO:0000256" key="4">
    <source>
        <dbReference type="ARBA" id="ARBA00023136"/>
    </source>
</evidence>
<proteinExistence type="predicted"/>
<dbReference type="InterPro" id="IPR052527">
    <property type="entry name" value="Metal_cation-efflux_comp"/>
</dbReference>
<gene>
    <name evidence="5" type="ORF">GCM10010185_51770</name>
</gene>
<organism evidence="5 6">
    <name type="scientific">Saccharothrix coeruleofusca</name>
    <dbReference type="NCBI Taxonomy" id="33919"/>
    <lineage>
        <taxon>Bacteria</taxon>
        <taxon>Bacillati</taxon>
        <taxon>Actinomycetota</taxon>
        <taxon>Actinomycetes</taxon>
        <taxon>Pseudonocardiales</taxon>
        <taxon>Pseudonocardiaceae</taxon>
        <taxon>Saccharothrix</taxon>
    </lineage>
</organism>
<evidence type="ECO:0000256" key="1">
    <source>
        <dbReference type="ARBA" id="ARBA00004141"/>
    </source>
</evidence>
<evidence type="ECO:0000256" key="2">
    <source>
        <dbReference type="ARBA" id="ARBA00022692"/>
    </source>
</evidence>
<dbReference type="Pfam" id="PF04140">
    <property type="entry name" value="ICMT"/>
    <property type="match status" value="1"/>
</dbReference>
<evidence type="ECO:0000313" key="5">
    <source>
        <dbReference type="EMBL" id="GGP72030.1"/>
    </source>
</evidence>
<dbReference type="Proteomes" id="UP000639606">
    <property type="component" value="Unassembled WGS sequence"/>
</dbReference>
<comment type="subcellular location">
    <subcellularLocation>
        <location evidence="1">Membrane</location>
        <topology evidence="1">Multi-pass membrane protein</topology>
    </subcellularLocation>
</comment>
<comment type="caution">
    <text evidence="5">The sequence shown here is derived from an EMBL/GenBank/DDBJ whole genome shotgun (WGS) entry which is preliminary data.</text>
</comment>
<evidence type="ECO:0000313" key="6">
    <source>
        <dbReference type="Proteomes" id="UP000639606"/>
    </source>
</evidence>
<sequence>MPLLLVVIPLAWGVNELSPSIQWPPLTGHQWLATTAAATLPVCTTFTVWARIALGAMWTPLPSVRSDHVLRTDGPYAITRHPIYTGVLGMLLCTALIIQHGWALAAFGLAAVTLRAKIHREERLLCEVFGQAYESYRARVPRLLPLGGLMGLRPVP</sequence>
<protein>
    <recommendedName>
        <fullName evidence="7">Protein-S-isoprenylcysteine O-methyltransferase Ste14</fullName>
    </recommendedName>
</protein>
<keyword evidence="2" id="KW-0812">Transmembrane</keyword>
<dbReference type="PANTHER" id="PTHR43847:SF1">
    <property type="entry name" value="BLL3993 PROTEIN"/>
    <property type="match status" value="1"/>
</dbReference>
<evidence type="ECO:0008006" key="7">
    <source>
        <dbReference type="Google" id="ProtNLM"/>
    </source>
</evidence>
<dbReference type="PANTHER" id="PTHR43847">
    <property type="entry name" value="BLL3993 PROTEIN"/>
    <property type="match status" value="1"/>
</dbReference>
<dbReference type="EMBL" id="BMRG01000012">
    <property type="protein sequence ID" value="GGP72030.1"/>
    <property type="molecule type" value="Genomic_DNA"/>
</dbReference>
<keyword evidence="3" id="KW-1133">Transmembrane helix</keyword>
<dbReference type="AlphaFoldDB" id="A0A918ARA6"/>
<keyword evidence="6" id="KW-1185">Reference proteome</keyword>